<gene>
    <name evidence="1" type="ORF">METZ01_LOCUS296481</name>
</gene>
<protein>
    <submittedName>
        <fullName evidence="1">Uncharacterized protein</fullName>
    </submittedName>
</protein>
<name>A0A382M7F2_9ZZZZ</name>
<evidence type="ECO:0000313" key="1">
    <source>
        <dbReference type="EMBL" id="SVC43627.1"/>
    </source>
</evidence>
<organism evidence="1">
    <name type="scientific">marine metagenome</name>
    <dbReference type="NCBI Taxonomy" id="408172"/>
    <lineage>
        <taxon>unclassified sequences</taxon>
        <taxon>metagenomes</taxon>
        <taxon>ecological metagenomes</taxon>
    </lineage>
</organism>
<dbReference type="AlphaFoldDB" id="A0A382M7F2"/>
<dbReference type="EMBL" id="UINC01091113">
    <property type="protein sequence ID" value="SVC43627.1"/>
    <property type="molecule type" value="Genomic_DNA"/>
</dbReference>
<reference evidence="1" key="1">
    <citation type="submission" date="2018-05" db="EMBL/GenBank/DDBJ databases">
        <authorList>
            <person name="Lanie J.A."/>
            <person name="Ng W.-L."/>
            <person name="Kazmierczak K.M."/>
            <person name="Andrzejewski T.M."/>
            <person name="Davidsen T.M."/>
            <person name="Wayne K.J."/>
            <person name="Tettelin H."/>
            <person name="Glass J.I."/>
            <person name="Rusch D."/>
            <person name="Podicherti R."/>
            <person name="Tsui H.-C.T."/>
            <person name="Winkler M.E."/>
        </authorList>
    </citation>
    <scope>NUCLEOTIDE SEQUENCE</scope>
</reference>
<accession>A0A382M7F2</accession>
<sequence>MNLVGAIVSRYVVVRQDPAIRRNTDTRSVCNEHKSRAYFIDDRMEFFLSFQDTV</sequence>
<proteinExistence type="predicted"/>